<dbReference type="Proteomes" id="UP000230859">
    <property type="component" value="Unassembled WGS sequence"/>
</dbReference>
<proteinExistence type="predicted"/>
<dbReference type="InterPro" id="IPR041551">
    <property type="entry name" value="RE_BsaWI"/>
</dbReference>
<sequence>MVRSAVLNRSQENEFKDVINKFFDNKLKSALKKPNNPLEVGNNIAMILKKSDKEVVKIVAPRAVRKWASLETRAKWQKILADPRMLMELRLIGKSIANTMRPLAGNKFTLWIAKILNTYLEDARLPLKAITKGKIKTVLNKSFLVKIRGQKQARDYKPDIDIILVRSDLNDKPVAIISTKTTSRERMTQTISWSRFLKSSPMKKLKIYLVIAWDVFEDGANKERAQELDGVYVCNKEVNEYGKIKRFSKIGQELKRLCH</sequence>
<evidence type="ECO:0000259" key="1">
    <source>
        <dbReference type="Pfam" id="PF18643"/>
    </source>
</evidence>
<dbReference type="Pfam" id="PF18643">
    <property type="entry name" value="RE_BsaWI"/>
    <property type="match status" value="1"/>
</dbReference>
<evidence type="ECO:0000313" key="3">
    <source>
        <dbReference type="Proteomes" id="UP000230859"/>
    </source>
</evidence>
<dbReference type="AlphaFoldDB" id="A0A2H0LPP9"/>
<name>A0A2H0LPP9_9BACT</name>
<protein>
    <recommendedName>
        <fullName evidence="1">BsaWI restriction endonuclease type 2 domain-containing protein</fullName>
    </recommendedName>
</protein>
<organism evidence="2 3">
    <name type="scientific">Candidatus Abzuiibacterium crystallinum</name>
    <dbReference type="NCBI Taxonomy" id="1974748"/>
    <lineage>
        <taxon>Bacteria</taxon>
        <taxon>Pseudomonadati</taxon>
        <taxon>Candidatus Omnitrophota</taxon>
        <taxon>Candidatus Abzuiibacterium</taxon>
    </lineage>
</organism>
<dbReference type="EMBL" id="PCVY01000044">
    <property type="protein sequence ID" value="PIQ86409.1"/>
    <property type="molecule type" value="Genomic_DNA"/>
</dbReference>
<gene>
    <name evidence="2" type="ORF">COV74_04945</name>
</gene>
<feature type="domain" description="BsaWI restriction endonuclease type 2" evidence="1">
    <location>
        <begin position="151"/>
        <end position="233"/>
    </location>
</feature>
<reference evidence="2 3" key="1">
    <citation type="submission" date="2017-09" db="EMBL/GenBank/DDBJ databases">
        <title>Depth-based differentiation of microbial function through sediment-hosted aquifers and enrichment of novel symbionts in the deep terrestrial subsurface.</title>
        <authorList>
            <person name="Probst A.J."/>
            <person name="Ladd B."/>
            <person name="Jarett J.K."/>
            <person name="Geller-Mcgrath D.E."/>
            <person name="Sieber C.M."/>
            <person name="Emerson J.B."/>
            <person name="Anantharaman K."/>
            <person name="Thomas B.C."/>
            <person name="Malmstrom R."/>
            <person name="Stieglmeier M."/>
            <person name="Klingl A."/>
            <person name="Woyke T."/>
            <person name="Ryan C.M."/>
            <person name="Banfield J.F."/>
        </authorList>
    </citation>
    <scope>NUCLEOTIDE SEQUENCE [LARGE SCALE GENOMIC DNA]</scope>
    <source>
        <strain evidence="2">CG11_big_fil_rev_8_21_14_0_20_45_26</strain>
    </source>
</reference>
<evidence type="ECO:0000313" key="2">
    <source>
        <dbReference type="EMBL" id="PIQ86409.1"/>
    </source>
</evidence>
<accession>A0A2H0LPP9</accession>
<comment type="caution">
    <text evidence="2">The sequence shown here is derived from an EMBL/GenBank/DDBJ whole genome shotgun (WGS) entry which is preliminary data.</text>
</comment>